<dbReference type="Proteomes" id="UP000239698">
    <property type="component" value="Unassembled WGS sequence"/>
</dbReference>
<dbReference type="PANTHER" id="PTHR46796:SF13">
    <property type="entry name" value="HTH-TYPE TRANSCRIPTIONAL ACTIVATOR RHAS"/>
    <property type="match status" value="1"/>
</dbReference>
<evidence type="ECO:0000256" key="1">
    <source>
        <dbReference type="ARBA" id="ARBA00023015"/>
    </source>
</evidence>
<gene>
    <name evidence="6" type="ORF">C5C40_12560</name>
</gene>
<organism evidence="6 7">
    <name type="scientific">Rathayibacter rathayi</name>
    <name type="common">Corynebacterium rathayi</name>
    <dbReference type="NCBI Taxonomy" id="33887"/>
    <lineage>
        <taxon>Bacteria</taxon>
        <taxon>Bacillati</taxon>
        <taxon>Actinomycetota</taxon>
        <taxon>Actinomycetes</taxon>
        <taxon>Micrococcales</taxon>
        <taxon>Microbacteriaceae</taxon>
        <taxon>Rathayibacter</taxon>
    </lineage>
</organism>
<keyword evidence="3" id="KW-0804">Transcription</keyword>
<dbReference type="EMBL" id="PSVT01000032">
    <property type="protein sequence ID" value="PPH74806.1"/>
    <property type="molecule type" value="Genomic_DNA"/>
</dbReference>
<dbReference type="PROSITE" id="PS00041">
    <property type="entry name" value="HTH_ARAC_FAMILY_1"/>
    <property type="match status" value="1"/>
</dbReference>
<reference evidence="6 7" key="1">
    <citation type="submission" date="2018-02" db="EMBL/GenBank/DDBJ databases">
        <title>Bacteriophage NCPPB3778 and a type I-E CRISPR drive the evolution of the US Biological Select Agent, Rathayibacter toxicus.</title>
        <authorList>
            <person name="Davis E.W.II."/>
            <person name="Tabima J.F."/>
            <person name="Weisberg A.J."/>
            <person name="Lopes L.D."/>
            <person name="Wiseman M.S."/>
            <person name="Wiseman M.S."/>
            <person name="Pupko T."/>
            <person name="Belcher M.S."/>
            <person name="Sechler A.J."/>
            <person name="Tancos M.A."/>
            <person name="Schroeder B.K."/>
            <person name="Murray T.D."/>
            <person name="Luster D.G."/>
            <person name="Schneider W.L."/>
            <person name="Rogers E."/>
            <person name="Andreote F.D."/>
            <person name="Grunwald N.J."/>
            <person name="Putnam M.L."/>
            <person name="Chang J.H."/>
        </authorList>
    </citation>
    <scope>NUCLEOTIDE SEQUENCE [LARGE SCALE GENOMIC DNA]</scope>
    <source>
        <strain evidence="6 7">AY1D6</strain>
    </source>
</reference>
<dbReference type="SMART" id="SM00342">
    <property type="entry name" value="HTH_ARAC"/>
    <property type="match status" value="1"/>
</dbReference>
<feature type="domain" description="HTH araC/xylS-type" evidence="5">
    <location>
        <begin position="206"/>
        <end position="304"/>
    </location>
</feature>
<name>A0ABX5ACI6_RATRA</name>
<accession>A0ABX5ACI6</accession>
<comment type="caution">
    <text evidence="6">The sequence shown here is derived from an EMBL/GenBank/DDBJ whole genome shotgun (WGS) entry which is preliminary data.</text>
</comment>
<evidence type="ECO:0000256" key="2">
    <source>
        <dbReference type="ARBA" id="ARBA00023125"/>
    </source>
</evidence>
<keyword evidence="2" id="KW-0238">DNA-binding</keyword>
<proteinExistence type="predicted"/>
<sequence>MDPLTDFLDGPRARNAFLLRVVMSPPWSIDVSDGAPLTLVAVLRGHSWVTCDGAPPEELRQGDVLVVCGDAPYLLSSALDLTPTVHIGGGQECSGPDGRDLETEMSAGVRTWGNDLDGDDALLVGTFHSAGEVGRILLSSLPVNFVVRGDENPMVSVLASEVARDGIAQSSVLDRLLDLVLIQAVRSWSAETQTDWLHGNRDPIIKKALKLIHERPDHPWSIETLASSVSISRASLARRFHDSVGLPPITYLTQWRLALAADMLADPQLTLTAISQRVAYRSPFSFSTAFKKHYGVSPQTYRTTRTTSATPSASAAQTRR</sequence>
<keyword evidence="7" id="KW-1185">Reference proteome</keyword>
<dbReference type="InterPro" id="IPR009057">
    <property type="entry name" value="Homeodomain-like_sf"/>
</dbReference>
<evidence type="ECO:0000256" key="3">
    <source>
        <dbReference type="ARBA" id="ARBA00023163"/>
    </source>
</evidence>
<evidence type="ECO:0000259" key="5">
    <source>
        <dbReference type="PROSITE" id="PS01124"/>
    </source>
</evidence>
<keyword evidence="1" id="KW-0805">Transcription regulation</keyword>
<dbReference type="Pfam" id="PF12833">
    <property type="entry name" value="HTH_18"/>
    <property type="match status" value="1"/>
</dbReference>
<evidence type="ECO:0000313" key="6">
    <source>
        <dbReference type="EMBL" id="PPH74806.1"/>
    </source>
</evidence>
<feature type="region of interest" description="Disordered" evidence="4">
    <location>
        <begin position="300"/>
        <end position="320"/>
    </location>
</feature>
<evidence type="ECO:0000313" key="7">
    <source>
        <dbReference type="Proteomes" id="UP000239698"/>
    </source>
</evidence>
<dbReference type="Gene3D" id="1.10.10.60">
    <property type="entry name" value="Homeodomain-like"/>
    <property type="match status" value="2"/>
</dbReference>
<dbReference type="InterPro" id="IPR018062">
    <property type="entry name" value="HTH_AraC-typ_CS"/>
</dbReference>
<dbReference type="InterPro" id="IPR032783">
    <property type="entry name" value="AraC_lig"/>
</dbReference>
<protein>
    <submittedName>
        <fullName evidence="6">AraC family transcriptional regulator</fullName>
    </submittedName>
</protein>
<dbReference type="InterPro" id="IPR018060">
    <property type="entry name" value="HTH_AraC"/>
</dbReference>
<dbReference type="SUPFAM" id="SSF46689">
    <property type="entry name" value="Homeodomain-like"/>
    <property type="match status" value="2"/>
</dbReference>
<dbReference type="PROSITE" id="PS01124">
    <property type="entry name" value="HTH_ARAC_FAMILY_2"/>
    <property type="match status" value="1"/>
</dbReference>
<dbReference type="Pfam" id="PF12852">
    <property type="entry name" value="Cupin_6"/>
    <property type="match status" value="1"/>
</dbReference>
<dbReference type="PANTHER" id="PTHR46796">
    <property type="entry name" value="HTH-TYPE TRANSCRIPTIONAL ACTIVATOR RHAS-RELATED"/>
    <property type="match status" value="1"/>
</dbReference>
<evidence type="ECO:0000256" key="4">
    <source>
        <dbReference type="SAM" id="MobiDB-lite"/>
    </source>
</evidence>
<dbReference type="InterPro" id="IPR050204">
    <property type="entry name" value="AraC_XylS_family_regulators"/>
</dbReference>
<dbReference type="RefSeq" id="WP_097167827.1">
    <property type="nucleotide sequence ID" value="NZ_PSUD01000032.1"/>
</dbReference>